<evidence type="ECO:0000256" key="7">
    <source>
        <dbReference type="ARBA" id="ARBA00023242"/>
    </source>
</evidence>
<dbReference type="PRINTS" id="PR00105">
    <property type="entry name" value="C5METTRFRASE"/>
</dbReference>
<dbReference type="InterPro" id="IPR029063">
    <property type="entry name" value="SAM-dependent_MTases_sf"/>
</dbReference>
<comment type="subcellular location">
    <subcellularLocation>
        <location evidence="1">Nucleus</location>
    </subcellularLocation>
</comment>
<comment type="similarity">
    <text evidence="8">Belongs to the class I-like SAM-binding methyltransferase superfamily. C5-methyltransferase family.</text>
</comment>
<feature type="compositionally biased region" description="Basic and acidic residues" evidence="9">
    <location>
        <begin position="1313"/>
        <end position="1324"/>
    </location>
</feature>
<dbReference type="InterPro" id="IPR057215">
    <property type="entry name" value="DUF7893"/>
</dbReference>
<dbReference type="Pfam" id="PF00145">
    <property type="entry name" value="DNA_methylase"/>
    <property type="match status" value="1"/>
</dbReference>
<evidence type="ECO:0000313" key="12">
    <source>
        <dbReference type="Proteomes" id="UP001363622"/>
    </source>
</evidence>
<keyword evidence="7" id="KW-0539">Nucleus</keyword>
<feature type="region of interest" description="Disordered" evidence="9">
    <location>
        <begin position="581"/>
        <end position="608"/>
    </location>
</feature>
<dbReference type="EMBL" id="JBBPHU010000010">
    <property type="protein sequence ID" value="KAK7512761.1"/>
    <property type="molecule type" value="Genomic_DNA"/>
</dbReference>
<keyword evidence="3 8" id="KW-0489">Methyltransferase</keyword>
<evidence type="ECO:0000256" key="8">
    <source>
        <dbReference type="PROSITE-ProRule" id="PRU01016"/>
    </source>
</evidence>
<evidence type="ECO:0000256" key="5">
    <source>
        <dbReference type="ARBA" id="ARBA00022691"/>
    </source>
</evidence>
<dbReference type="Proteomes" id="UP001363622">
    <property type="component" value="Unassembled WGS sequence"/>
</dbReference>
<dbReference type="InterPro" id="IPR001525">
    <property type="entry name" value="C5_MeTfrase"/>
</dbReference>
<accession>A0ABR1KDB0</accession>
<feature type="region of interest" description="Disordered" evidence="9">
    <location>
        <begin position="54"/>
        <end position="89"/>
    </location>
</feature>
<organism evidence="11 12">
    <name type="scientific">Phyllosticta citriasiana</name>
    <dbReference type="NCBI Taxonomy" id="595635"/>
    <lineage>
        <taxon>Eukaryota</taxon>
        <taxon>Fungi</taxon>
        <taxon>Dikarya</taxon>
        <taxon>Ascomycota</taxon>
        <taxon>Pezizomycotina</taxon>
        <taxon>Dothideomycetes</taxon>
        <taxon>Dothideomycetes incertae sedis</taxon>
        <taxon>Botryosphaeriales</taxon>
        <taxon>Phyllostictaceae</taxon>
        <taxon>Phyllosticta</taxon>
    </lineage>
</organism>
<dbReference type="Pfam" id="PF25423">
    <property type="entry name" value="DUF7893"/>
    <property type="match status" value="1"/>
</dbReference>
<feature type="domain" description="BAH" evidence="10">
    <location>
        <begin position="421"/>
        <end position="551"/>
    </location>
</feature>
<evidence type="ECO:0000259" key="10">
    <source>
        <dbReference type="PROSITE" id="PS51038"/>
    </source>
</evidence>
<dbReference type="SUPFAM" id="SSF53335">
    <property type="entry name" value="S-adenosyl-L-methionine-dependent methyltransferases"/>
    <property type="match status" value="1"/>
</dbReference>
<evidence type="ECO:0000256" key="9">
    <source>
        <dbReference type="SAM" id="MobiDB-lite"/>
    </source>
</evidence>
<dbReference type="PROSITE" id="PS51679">
    <property type="entry name" value="SAM_MT_C5"/>
    <property type="match status" value="1"/>
</dbReference>
<evidence type="ECO:0000256" key="4">
    <source>
        <dbReference type="ARBA" id="ARBA00022679"/>
    </source>
</evidence>
<dbReference type="PANTHER" id="PTHR10629">
    <property type="entry name" value="CYTOSINE-SPECIFIC METHYLTRANSFERASE"/>
    <property type="match status" value="1"/>
</dbReference>
<comment type="caution">
    <text evidence="11">The sequence shown here is derived from an EMBL/GenBank/DDBJ whole genome shotgun (WGS) entry which is preliminary data.</text>
</comment>
<evidence type="ECO:0000256" key="6">
    <source>
        <dbReference type="ARBA" id="ARBA00023125"/>
    </source>
</evidence>
<feature type="region of interest" description="Disordered" evidence="9">
    <location>
        <begin position="1210"/>
        <end position="1336"/>
    </location>
</feature>
<feature type="active site" evidence="8">
    <location>
        <position position="826"/>
    </location>
</feature>
<dbReference type="PROSITE" id="PS51038">
    <property type="entry name" value="BAH"/>
    <property type="match status" value="1"/>
</dbReference>
<dbReference type="Gene3D" id="3.90.120.10">
    <property type="entry name" value="DNA Methylase, subunit A, domain 2"/>
    <property type="match status" value="1"/>
</dbReference>
<dbReference type="PANTHER" id="PTHR10629:SF54">
    <property type="entry name" value="DNA METHYLTRANSFERASE DIM-2"/>
    <property type="match status" value="1"/>
</dbReference>
<evidence type="ECO:0000256" key="3">
    <source>
        <dbReference type="ARBA" id="ARBA00022603"/>
    </source>
</evidence>
<feature type="compositionally biased region" description="Polar residues" evidence="9">
    <location>
        <begin position="1254"/>
        <end position="1265"/>
    </location>
</feature>
<feature type="compositionally biased region" description="Low complexity" evidence="9">
    <location>
        <begin position="1211"/>
        <end position="1226"/>
    </location>
</feature>
<keyword evidence="12" id="KW-1185">Reference proteome</keyword>
<gene>
    <name evidence="11" type="ORF">IWZ03DRAFT_38525</name>
</gene>
<sequence>MPEEFTEEDVLNSWPDDVTARDSPQLDSIHTPSGRSVPLLQVAASAVAVSSAFRNHKSGTPSTPLDVQKSSGYATPSTPLGAQQGSGYATPCQPHVEIRQSQLVYPASQYEGWKPLLPPTPEDELVEELLHEDCDTDYQMVSVSDFRMYRPPAPGRKCANYELEMEPLHVLLAKRSCEALLFDGKISTRCGEKYVEGVPFQILAIDAYDPALPSAANHISIQSLSASETRLWYLLDGSPSPEYERYHQSFLWVADFAKHTVDFMGANDNVTLLDFQREFYVWITKQHGRRGSGPFQAWLSQFHGKDFRNAIVAYADFIWKECSSVNHMFCREPLWKEINYIQDKVSSPEEGKTVVTPYVFRNFAHTPFHEHLEEKSATKPLMMHAAARKRSMSFSDAKKAQKFAESQAKREVPGRACATDLEITEGDCIAILPDDETEWKDGASLWYGYVQAIQAERYKILWLYEPQQTILCKRKSSEKNDTVRYPYANELFLSNHCNCRDSPVKKEHIAYKIKVNFPHRPTTVDFGAPSGFEYFVRQKYDSSEHSFLTLKEADFVCTCKTGVSPIEDITRKYSPGDVVLVHPEHQSDSDSQYKDDSEEESQDGERSEQQLLEPVVVVKFIPKRCTISVRKLLRRNRDLKDMNARPNELVWTGEIYQVRTSAVSDSHTQCHVRWYKEDHVTANKIPAPYNRDGCANYWYICSQVVKHDGHEFWERLDAAPPGLNQGWDPLDKSIKRRPLKGLDIFCGGGNFGRGLAEGGAVEMTHAIDWSRNAVASYRANEPRGKGATVYQGSVNDYLVQSMQGNKNRRKFASIGDVDFITAGSPCQGFSRLNKNQTSEKSLRNISMVASVAAFIDFYRPKYALLENVVDMAKSDIFPQLLCCLVGMGYQVSTSMVDAWSHGSPQARSRLFVYVSAPGLVHQQPPGLTHSHPPQYKSRARALGSCLASGGKFGERKFTPMPFQFTSAAEAMDDLPWIGDGRVQACISHPNHRNVQVESSRYRQLISHVPVNPPGSSAMSAIASGVMPETVKEWYLTKRSNLKSDKDSNAFRRVVGDELTSTITTSTNQADAINGRVLHWSQHRVLTILEARRAQGFPDDEVIIGSPAEQWKIVGNSVPRIVALALGMTLREAWLSSPEVLKSCAEASSCSTAASQPITPQRVASPKPKSPTPIYQQTVELTLSIKQKSTSRETRMTGYTQDVVEVSHKTTTHTVMSVPSSSSTEPTVKLEKPCPDIIELSSDSSEEEDEEASATKTQPMNAPSSRASRRNEVVIIDLSDGTTESERATTPKRKFRSSSSGIRDGVASAKRARGKLDDKQEEKPVTVKLTRASDSYT</sequence>
<keyword evidence="4 8" id="KW-0808">Transferase</keyword>
<dbReference type="EC" id="2.1.1.37" evidence="2"/>
<evidence type="ECO:0000313" key="11">
    <source>
        <dbReference type="EMBL" id="KAK7512761.1"/>
    </source>
</evidence>
<feature type="region of interest" description="Disordered" evidence="9">
    <location>
        <begin position="1150"/>
        <end position="1172"/>
    </location>
</feature>
<dbReference type="InterPro" id="IPR001025">
    <property type="entry name" value="BAH_dom"/>
</dbReference>
<keyword evidence="5 8" id="KW-0949">S-adenosyl-L-methionine</keyword>
<dbReference type="InterPro" id="IPR018117">
    <property type="entry name" value="C5_DNA_meth_AS"/>
</dbReference>
<dbReference type="Gene3D" id="3.40.50.150">
    <property type="entry name" value="Vaccinia Virus protein VP39"/>
    <property type="match status" value="1"/>
</dbReference>
<evidence type="ECO:0000256" key="2">
    <source>
        <dbReference type="ARBA" id="ARBA00011975"/>
    </source>
</evidence>
<dbReference type="InterPro" id="IPR050390">
    <property type="entry name" value="C5-Methyltransferase"/>
</dbReference>
<dbReference type="InterPro" id="IPR043151">
    <property type="entry name" value="BAH_sf"/>
</dbReference>
<evidence type="ECO:0000256" key="1">
    <source>
        <dbReference type="ARBA" id="ARBA00004123"/>
    </source>
</evidence>
<proteinExistence type="inferred from homology"/>
<name>A0ABR1KDB0_9PEZI</name>
<feature type="compositionally biased region" description="Polar residues" evidence="9">
    <location>
        <begin position="58"/>
        <end position="87"/>
    </location>
</feature>
<reference evidence="11 12" key="1">
    <citation type="submission" date="2024-04" db="EMBL/GenBank/DDBJ databases">
        <title>Phyllosticta paracitricarpa is synonymous to the EU quarantine fungus P. citricarpa based on phylogenomic analyses.</title>
        <authorList>
            <consortium name="Lawrence Berkeley National Laboratory"/>
            <person name="Van Ingen-Buijs V.A."/>
            <person name="Van Westerhoven A.C."/>
            <person name="Haridas S."/>
            <person name="Skiadas P."/>
            <person name="Martin F."/>
            <person name="Groenewald J.Z."/>
            <person name="Crous P.W."/>
            <person name="Seidl M.F."/>
        </authorList>
    </citation>
    <scope>NUCLEOTIDE SEQUENCE [LARGE SCALE GENOMIC DNA]</scope>
    <source>
        <strain evidence="11 12">CBS 123371</strain>
    </source>
</reference>
<dbReference type="Gene3D" id="2.30.30.490">
    <property type="match status" value="1"/>
</dbReference>
<feature type="region of interest" description="Disordered" evidence="9">
    <location>
        <begin position="1"/>
        <end position="33"/>
    </location>
</feature>
<dbReference type="PROSITE" id="PS00094">
    <property type="entry name" value="C5_MTASE_1"/>
    <property type="match status" value="1"/>
</dbReference>
<keyword evidence="6" id="KW-0238">DNA-binding</keyword>
<protein>
    <recommendedName>
        <fullName evidence="2">DNA (cytosine-5-)-methyltransferase</fullName>
        <ecNumber evidence="2">2.1.1.37</ecNumber>
    </recommendedName>
</protein>
<feature type="compositionally biased region" description="Acidic residues" evidence="9">
    <location>
        <begin position="1"/>
        <end position="10"/>
    </location>
</feature>
<feature type="compositionally biased region" description="Basic and acidic residues" evidence="9">
    <location>
        <begin position="582"/>
        <end position="595"/>
    </location>
</feature>